<dbReference type="InterPro" id="IPR036291">
    <property type="entry name" value="NAD(P)-bd_dom_sf"/>
</dbReference>
<dbReference type="GO" id="GO:0003960">
    <property type="term" value="F:quinone reductase (NADPH) activity"/>
    <property type="evidence" value="ECO:0007669"/>
    <property type="project" value="InterPro"/>
</dbReference>
<sequence>MSIPKTQKVILFEEIGGPEVLKYADFPVPAYADDEILIKNHYAGVNYIESYFRTGIYPSQKPYVLGREASGEVVAIGAKVGNFKVGDKVTYISSGTFSQYQKIKATGNIYKLPKDINDEALQVMGSILVQGLTAITFSELAYPIRKGDYVLIYAAAGGVGQILCQLCKLKGAHAIALASTDEKLALVQKLGAEYTINSKATDIVEQVLKITGGKGVHGAFDSIGKDTFQITLKCLRTNGKFVSYGNATGKIPAFEINTLPRNVSICRPTLYHNFSEPGEFKHYMDQLYEFYISGQLEFNIFKTFPLEEYPEAAKLLESRATAGKLSLKIPQ</sequence>
<dbReference type="Pfam" id="PF00107">
    <property type="entry name" value="ADH_zinc_N"/>
    <property type="match status" value="1"/>
</dbReference>
<reference evidence="4 5" key="1">
    <citation type="journal article" date="2023" name="Elife">
        <title>Identification of key yeast species and microbe-microbe interactions impacting larval growth of Drosophila in the wild.</title>
        <authorList>
            <person name="Mure A."/>
            <person name="Sugiura Y."/>
            <person name="Maeda R."/>
            <person name="Honda K."/>
            <person name="Sakurai N."/>
            <person name="Takahashi Y."/>
            <person name="Watada M."/>
            <person name="Katoh T."/>
            <person name="Gotoh A."/>
            <person name="Gotoh Y."/>
            <person name="Taniguchi I."/>
            <person name="Nakamura K."/>
            <person name="Hayashi T."/>
            <person name="Katayama T."/>
            <person name="Uemura T."/>
            <person name="Hattori Y."/>
        </authorList>
    </citation>
    <scope>NUCLEOTIDE SEQUENCE [LARGE SCALE GENOMIC DNA]</scope>
    <source>
        <strain evidence="4 5">SC-9</strain>
    </source>
</reference>
<dbReference type="InterPro" id="IPR002364">
    <property type="entry name" value="Quin_OxRdtase/zeta-crystal_CS"/>
</dbReference>
<feature type="domain" description="Enoyl reductase (ER)" evidence="3">
    <location>
        <begin position="16"/>
        <end position="327"/>
    </location>
</feature>
<dbReference type="SUPFAM" id="SSF50129">
    <property type="entry name" value="GroES-like"/>
    <property type="match status" value="1"/>
</dbReference>
<evidence type="ECO:0000256" key="1">
    <source>
        <dbReference type="ARBA" id="ARBA00022857"/>
    </source>
</evidence>
<accession>A0AAV5QQA7</accession>
<dbReference type="GO" id="GO:0008270">
    <property type="term" value="F:zinc ion binding"/>
    <property type="evidence" value="ECO:0007669"/>
    <property type="project" value="InterPro"/>
</dbReference>
<dbReference type="CDD" id="cd05286">
    <property type="entry name" value="QOR2"/>
    <property type="match status" value="1"/>
</dbReference>
<dbReference type="SMART" id="SM00829">
    <property type="entry name" value="PKS_ER"/>
    <property type="match status" value="1"/>
</dbReference>
<dbReference type="InterPro" id="IPR013149">
    <property type="entry name" value="ADH-like_C"/>
</dbReference>
<dbReference type="Gene3D" id="3.40.50.720">
    <property type="entry name" value="NAD(P)-binding Rossmann-like Domain"/>
    <property type="match status" value="1"/>
</dbReference>
<dbReference type="RefSeq" id="XP_064853793.1">
    <property type="nucleotide sequence ID" value="XM_064997721.1"/>
</dbReference>
<dbReference type="InterPro" id="IPR020843">
    <property type="entry name" value="ER"/>
</dbReference>
<organism evidence="4 5">
    <name type="scientific">Saccharomycopsis crataegensis</name>
    <dbReference type="NCBI Taxonomy" id="43959"/>
    <lineage>
        <taxon>Eukaryota</taxon>
        <taxon>Fungi</taxon>
        <taxon>Dikarya</taxon>
        <taxon>Ascomycota</taxon>
        <taxon>Saccharomycotina</taxon>
        <taxon>Saccharomycetes</taxon>
        <taxon>Saccharomycopsidaceae</taxon>
        <taxon>Saccharomycopsis</taxon>
    </lineage>
</organism>
<dbReference type="Gene3D" id="3.90.180.10">
    <property type="entry name" value="Medium-chain alcohol dehydrogenases, catalytic domain"/>
    <property type="match status" value="1"/>
</dbReference>
<dbReference type="PROSITE" id="PS01162">
    <property type="entry name" value="QOR_ZETA_CRYSTAL"/>
    <property type="match status" value="1"/>
</dbReference>
<evidence type="ECO:0000313" key="4">
    <source>
        <dbReference type="EMBL" id="GMM36797.1"/>
    </source>
</evidence>
<comment type="caution">
    <text evidence="4">The sequence shown here is derived from an EMBL/GenBank/DDBJ whole genome shotgun (WGS) entry which is preliminary data.</text>
</comment>
<keyword evidence="1" id="KW-0521">NADP</keyword>
<dbReference type="GeneID" id="90074772"/>
<dbReference type="PANTHER" id="PTHR48106">
    <property type="entry name" value="QUINONE OXIDOREDUCTASE PIG3-RELATED"/>
    <property type="match status" value="1"/>
</dbReference>
<evidence type="ECO:0000313" key="5">
    <source>
        <dbReference type="Proteomes" id="UP001360560"/>
    </source>
</evidence>
<keyword evidence="5" id="KW-1185">Reference proteome</keyword>
<proteinExistence type="predicted"/>
<dbReference type="GO" id="GO:0035925">
    <property type="term" value="F:mRNA 3'-UTR AU-rich region binding"/>
    <property type="evidence" value="ECO:0007669"/>
    <property type="project" value="TreeGrafter"/>
</dbReference>
<dbReference type="GO" id="GO:0005829">
    <property type="term" value="C:cytosol"/>
    <property type="evidence" value="ECO:0007669"/>
    <property type="project" value="TreeGrafter"/>
</dbReference>
<dbReference type="InterPro" id="IPR011032">
    <property type="entry name" value="GroES-like_sf"/>
</dbReference>
<dbReference type="PANTHER" id="PTHR48106:SF13">
    <property type="entry name" value="QUINONE OXIDOREDUCTASE-RELATED"/>
    <property type="match status" value="1"/>
</dbReference>
<dbReference type="InterPro" id="IPR047618">
    <property type="entry name" value="QOR-like"/>
</dbReference>
<dbReference type="SUPFAM" id="SSF51735">
    <property type="entry name" value="NAD(P)-binding Rossmann-fold domains"/>
    <property type="match status" value="1"/>
</dbReference>
<dbReference type="InterPro" id="IPR013154">
    <property type="entry name" value="ADH-like_N"/>
</dbReference>
<dbReference type="AlphaFoldDB" id="A0AAV5QQA7"/>
<dbReference type="Proteomes" id="UP001360560">
    <property type="component" value="Unassembled WGS sequence"/>
</dbReference>
<evidence type="ECO:0000259" key="3">
    <source>
        <dbReference type="SMART" id="SM00829"/>
    </source>
</evidence>
<protein>
    <submittedName>
        <fullName evidence="4">NADPH:quinone reductase</fullName>
    </submittedName>
</protein>
<dbReference type="EMBL" id="BTFZ01000011">
    <property type="protein sequence ID" value="GMM36797.1"/>
    <property type="molecule type" value="Genomic_DNA"/>
</dbReference>
<dbReference type="GO" id="GO:0070402">
    <property type="term" value="F:NADPH binding"/>
    <property type="evidence" value="ECO:0007669"/>
    <property type="project" value="TreeGrafter"/>
</dbReference>
<dbReference type="Pfam" id="PF08240">
    <property type="entry name" value="ADH_N"/>
    <property type="match status" value="1"/>
</dbReference>
<name>A0AAV5QQA7_9ASCO</name>
<evidence type="ECO:0000256" key="2">
    <source>
        <dbReference type="ARBA" id="ARBA00023002"/>
    </source>
</evidence>
<keyword evidence="2" id="KW-0560">Oxidoreductase</keyword>
<gene>
    <name evidence="4" type="ORF">DASC09_041220</name>
</gene>